<comment type="caution">
    <text evidence="2">The sequence shown here is derived from an EMBL/GenBank/DDBJ whole genome shotgun (WGS) entry which is preliminary data.</text>
</comment>
<sequence length="226" mass="25820">MDFTFQPHAHAILIDKQLVILDEKLDTYLIFNESKTNTLINGDKDCDEYNEIRHELTSLNIITDSMNNTKPLTKANDDYEGIDNYTWRIKTQNPRQPFKLLPTMRACLDLLHLKLTIALGGLETCLNSMRASKKALSGNPLSAWHEGIESYAQGVRIASFVLPFKVKCLESSICLFKYAIRNNKNCDFFIGVQLYDFLSHAWIEINGEVIADDPHLSRKLPKILTI</sequence>
<keyword evidence="3" id="KW-1185">Reference proteome</keyword>
<evidence type="ECO:0000313" key="2">
    <source>
        <dbReference type="EMBL" id="MFG6206626.1"/>
    </source>
</evidence>
<name>A0ABW7DGF1_9PSED</name>
<feature type="domain" description="Microcin J25-processing protein McjB C-terminal" evidence="1">
    <location>
        <begin position="133"/>
        <end position="224"/>
    </location>
</feature>
<reference evidence="2 3" key="1">
    <citation type="submission" date="2024-10" db="EMBL/GenBank/DDBJ databases">
        <title>Whole genome of Pseudomonas sp Strain RB5.</title>
        <authorList>
            <person name="Selami N."/>
        </authorList>
    </citation>
    <scope>NUCLEOTIDE SEQUENCE [LARGE SCALE GENOMIC DNA]</scope>
    <source>
        <strain evidence="2 3">RB5</strain>
    </source>
</reference>
<dbReference type="Proteomes" id="UP001605918">
    <property type="component" value="Unassembled WGS sequence"/>
</dbReference>
<dbReference type="RefSeq" id="WP_394507636.1">
    <property type="nucleotide sequence ID" value="NZ_JBIEIL010000010.1"/>
</dbReference>
<gene>
    <name evidence="2" type="ORF">ACGSLL_19885</name>
</gene>
<evidence type="ECO:0000259" key="1">
    <source>
        <dbReference type="Pfam" id="PF13471"/>
    </source>
</evidence>
<proteinExistence type="predicted"/>
<accession>A0ABW7DGF1</accession>
<dbReference type="EMBL" id="JBIEIL010000010">
    <property type="protein sequence ID" value="MFG6206626.1"/>
    <property type="molecule type" value="Genomic_DNA"/>
</dbReference>
<organism evidence="2 3">
    <name type="scientific">Pseudomonas retamae</name>
    <dbReference type="NCBI Taxonomy" id="702110"/>
    <lineage>
        <taxon>Bacteria</taxon>
        <taxon>Pseudomonadati</taxon>
        <taxon>Pseudomonadota</taxon>
        <taxon>Gammaproteobacteria</taxon>
        <taxon>Pseudomonadales</taxon>
        <taxon>Pseudomonadaceae</taxon>
        <taxon>Pseudomonas</taxon>
    </lineage>
</organism>
<dbReference type="InterPro" id="IPR032708">
    <property type="entry name" value="McjB_C"/>
</dbReference>
<protein>
    <submittedName>
        <fullName evidence="2">Lasso peptide biosynthesis B2 protein</fullName>
    </submittedName>
</protein>
<evidence type="ECO:0000313" key="3">
    <source>
        <dbReference type="Proteomes" id="UP001605918"/>
    </source>
</evidence>
<dbReference type="InterPro" id="IPR053521">
    <property type="entry name" value="McjB-like"/>
</dbReference>
<dbReference type="Pfam" id="PF13471">
    <property type="entry name" value="Transglut_core3"/>
    <property type="match status" value="1"/>
</dbReference>
<dbReference type="NCBIfam" id="NF033537">
    <property type="entry name" value="lasso_biosyn_B2"/>
    <property type="match status" value="1"/>
</dbReference>